<evidence type="ECO:0000256" key="1">
    <source>
        <dbReference type="SAM" id="SignalP"/>
    </source>
</evidence>
<proteinExistence type="predicted"/>
<gene>
    <name evidence="2" type="ORF">ABT39_MTgene6210</name>
</gene>
<name>A0A101LXK3_PICGL</name>
<dbReference type="AlphaFoldDB" id="A0A101LXK3"/>
<geneLocation type="mitochondrion" evidence="2"/>
<comment type="caution">
    <text evidence="2">The sequence shown here is derived from an EMBL/GenBank/DDBJ whole genome shotgun (WGS) entry which is preliminary data.</text>
</comment>
<feature type="signal peptide" evidence="1">
    <location>
        <begin position="1"/>
        <end position="18"/>
    </location>
</feature>
<keyword evidence="1" id="KW-0732">Signal</keyword>
<sequence>MVLVQIILAGLECSLLNSQPPIVSHIRAPVKVLIRSGRFAGSLLKTKCPRELLRRCRDRSASHQRLSPIRSLPWIR</sequence>
<keyword evidence="2" id="KW-0496">Mitochondrion</keyword>
<evidence type="ECO:0008006" key="3">
    <source>
        <dbReference type="Google" id="ProtNLM"/>
    </source>
</evidence>
<reference evidence="2" key="1">
    <citation type="journal article" date="2015" name="Genome Biol. Evol.">
        <title>Organellar Genomes of White Spruce (Picea glauca): Assembly and Annotation.</title>
        <authorList>
            <person name="Jackman S.D."/>
            <person name="Warren R.L."/>
            <person name="Gibb E.A."/>
            <person name="Vandervalk B.P."/>
            <person name="Mohamadi H."/>
            <person name="Chu J."/>
            <person name="Raymond A."/>
            <person name="Pleasance S."/>
            <person name="Coope R."/>
            <person name="Wildung M.R."/>
            <person name="Ritland C.E."/>
            <person name="Bousquet J."/>
            <person name="Jones S.J."/>
            <person name="Bohlmann J."/>
            <person name="Birol I."/>
        </authorList>
    </citation>
    <scope>NUCLEOTIDE SEQUENCE [LARGE SCALE GENOMIC DNA]</scope>
    <source>
        <tissue evidence="2">Flushing bud</tissue>
    </source>
</reference>
<feature type="chain" id="PRO_5007100146" description="Secreted protein" evidence="1">
    <location>
        <begin position="19"/>
        <end position="76"/>
    </location>
</feature>
<protein>
    <recommendedName>
        <fullName evidence="3">Secreted protein</fullName>
    </recommendedName>
</protein>
<dbReference type="EMBL" id="LKAM01000008">
    <property type="protein sequence ID" value="KUM47204.1"/>
    <property type="molecule type" value="Genomic_DNA"/>
</dbReference>
<organism evidence="2">
    <name type="scientific">Picea glauca</name>
    <name type="common">White spruce</name>
    <name type="synonym">Pinus glauca</name>
    <dbReference type="NCBI Taxonomy" id="3330"/>
    <lineage>
        <taxon>Eukaryota</taxon>
        <taxon>Viridiplantae</taxon>
        <taxon>Streptophyta</taxon>
        <taxon>Embryophyta</taxon>
        <taxon>Tracheophyta</taxon>
        <taxon>Spermatophyta</taxon>
        <taxon>Pinopsida</taxon>
        <taxon>Pinidae</taxon>
        <taxon>Conifers I</taxon>
        <taxon>Pinales</taxon>
        <taxon>Pinaceae</taxon>
        <taxon>Picea</taxon>
    </lineage>
</organism>
<accession>A0A101LXK3</accession>
<evidence type="ECO:0000313" key="2">
    <source>
        <dbReference type="EMBL" id="KUM47204.1"/>
    </source>
</evidence>